<accession>A0A366KB33</accession>
<evidence type="ECO:0000313" key="1">
    <source>
        <dbReference type="EMBL" id="RBP98452.1"/>
    </source>
</evidence>
<dbReference type="RefSeq" id="WP_113859426.1">
    <property type="nucleotide sequence ID" value="NZ_PDCG01000001.1"/>
</dbReference>
<sequence length="262" mass="27955">MSCELVTGFSGKPHVSATQIGAQNVGAIGGDRYVLSGVGDELSGTMSSANTFVLGAGGLMFNGRYVHCESPTQVTITSGGQGVKRNDLIVCRYEKASDGRESARIIAIKGTPTSGTPADPAHHDSPIWSGVSVSDMPLYRIPIDGISVGTPVPIFRVLRNASYVQDQVSTMPRQRFGTMVVNVPAGSRQGVQLASPARIQDLFGHGWQDTHMTGYAMCSSGDQLDVISCDYNGGFNARFNAHTGGLHRINWCITDWSDRPYA</sequence>
<dbReference type="OrthoDB" id="3239113at2"/>
<proteinExistence type="predicted"/>
<name>A0A366KB33_9BIFI</name>
<reference evidence="1 2" key="1">
    <citation type="submission" date="2017-10" db="EMBL/GenBank/DDBJ databases">
        <title>Bifidobacterium xylocopum sp. nov. and Bifidobacterium aemilianum sp. nov., from the carpenter bee (Xylocopa violacea) digestive tract.</title>
        <authorList>
            <person name="Alberoni D."/>
            <person name="Baffoni L."/>
            <person name="Di Gioia D."/>
            <person name="Gaggia F."/>
            <person name="Biavati B."/>
        </authorList>
    </citation>
    <scope>NUCLEOTIDE SEQUENCE [LARGE SCALE GENOMIC DNA]</scope>
    <source>
        <strain evidence="1 2">XV10</strain>
    </source>
</reference>
<evidence type="ECO:0000313" key="2">
    <source>
        <dbReference type="Proteomes" id="UP000252530"/>
    </source>
</evidence>
<dbReference type="EMBL" id="PDCG01000001">
    <property type="protein sequence ID" value="RBP98452.1"/>
    <property type="molecule type" value="Genomic_DNA"/>
</dbReference>
<dbReference type="Proteomes" id="UP000252530">
    <property type="component" value="Unassembled WGS sequence"/>
</dbReference>
<comment type="caution">
    <text evidence="1">The sequence shown here is derived from an EMBL/GenBank/DDBJ whole genome shotgun (WGS) entry which is preliminary data.</text>
</comment>
<gene>
    <name evidence="1" type="ORF">CRD60_00885</name>
</gene>
<protein>
    <submittedName>
        <fullName evidence="1">Uncharacterized protein</fullName>
    </submittedName>
</protein>
<organism evidence="1 2">
    <name type="scientific">Bifidobacterium aemilianum</name>
    <dbReference type="NCBI Taxonomy" id="2493120"/>
    <lineage>
        <taxon>Bacteria</taxon>
        <taxon>Bacillati</taxon>
        <taxon>Actinomycetota</taxon>
        <taxon>Actinomycetes</taxon>
        <taxon>Bifidobacteriales</taxon>
        <taxon>Bifidobacteriaceae</taxon>
        <taxon>Bifidobacterium</taxon>
    </lineage>
</organism>
<dbReference type="AlphaFoldDB" id="A0A366KB33"/>
<keyword evidence="2" id="KW-1185">Reference proteome</keyword>